<dbReference type="RefSeq" id="WP_155481613.1">
    <property type="nucleotide sequence ID" value="NZ_WNKV01000031.1"/>
</dbReference>
<comment type="caution">
    <text evidence="1">The sequence shown here is derived from an EMBL/GenBank/DDBJ whole genome shotgun (WGS) entry which is preliminary data.</text>
</comment>
<reference evidence="1 2" key="1">
    <citation type="submission" date="2019-11" db="EMBL/GenBank/DDBJ databases">
        <title>Whole-genome sequence of Rhodoplanes serenus DSM 18633, type strain.</title>
        <authorList>
            <person name="Kyndt J.A."/>
            <person name="Meyer T.E."/>
        </authorList>
    </citation>
    <scope>NUCLEOTIDE SEQUENCE [LARGE SCALE GENOMIC DNA]</scope>
    <source>
        <strain evidence="1 2">DSM 18633</strain>
    </source>
</reference>
<proteinExistence type="predicted"/>
<evidence type="ECO:0000313" key="2">
    <source>
        <dbReference type="Proteomes" id="UP000438991"/>
    </source>
</evidence>
<evidence type="ECO:0000313" key="1">
    <source>
        <dbReference type="EMBL" id="MTW19361.1"/>
    </source>
</evidence>
<gene>
    <name evidence="1" type="ORF">GJ689_24525</name>
</gene>
<accession>A0A9X4XUN7</accession>
<dbReference type="Proteomes" id="UP000438991">
    <property type="component" value="Unassembled WGS sequence"/>
</dbReference>
<dbReference type="AlphaFoldDB" id="A0A9X4XUN7"/>
<sequence length="72" mass="8166">MTVPRHSWDWPHRDVYATNRACRNCGIIKVTRHEPGLIPWTEFWRDGARVEAVGRTPPCEGEAPQAAGEVAR</sequence>
<name>A0A9X4XUN7_9BRAD</name>
<dbReference type="EMBL" id="WNKV01000031">
    <property type="protein sequence ID" value="MTW19361.1"/>
    <property type="molecule type" value="Genomic_DNA"/>
</dbReference>
<organism evidence="1 2">
    <name type="scientific">Rhodoplanes serenus</name>
    <dbReference type="NCBI Taxonomy" id="200615"/>
    <lineage>
        <taxon>Bacteria</taxon>
        <taxon>Pseudomonadati</taxon>
        <taxon>Pseudomonadota</taxon>
        <taxon>Alphaproteobacteria</taxon>
        <taxon>Hyphomicrobiales</taxon>
        <taxon>Nitrobacteraceae</taxon>
        <taxon>Rhodoplanes</taxon>
    </lineage>
</organism>
<protein>
    <submittedName>
        <fullName evidence="1">Uncharacterized protein</fullName>
    </submittedName>
</protein>